<dbReference type="NCBIfam" id="NF037995">
    <property type="entry name" value="TRAP_S1"/>
    <property type="match status" value="1"/>
</dbReference>
<name>A0ABN1GKH6_9HYPH</name>
<evidence type="ECO:0000256" key="1">
    <source>
        <dbReference type="ARBA" id="ARBA00009023"/>
    </source>
</evidence>
<keyword evidence="3 4" id="KW-0732">Signal</keyword>
<accession>A0ABN1GKH6</accession>
<gene>
    <name evidence="5" type="ORF">GCM10008943_30940</name>
</gene>
<keyword evidence="6" id="KW-1185">Reference proteome</keyword>
<keyword evidence="2" id="KW-0813">Transport</keyword>
<evidence type="ECO:0000256" key="4">
    <source>
        <dbReference type="SAM" id="SignalP"/>
    </source>
</evidence>
<dbReference type="PANTHER" id="PTHR33376">
    <property type="match status" value="1"/>
</dbReference>
<evidence type="ECO:0000256" key="3">
    <source>
        <dbReference type="ARBA" id="ARBA00022729"/>
    </source>
</evidence>
<sequence length="340" mass="37181">MSRFKAKKNIINIFMGLAAFASANAFIASSAQAENTTLRIASVNPATTESFVVAERVAKRITERTDGRVTFQLFPSGQLGTTNDTIEQASQGQPVIGFVSASAMANFGVPEFSILEGPFLTDNNEEAERLANSALLKSLYDKLAESAGIRVLSINWFDGARHMIGDKAYPEPSDLKGVLMRVPPVETWIKTFDPLQVVATSVEAGEVYSALSQGVVTAAEAPLTGLRASRWYEPAKHITTTGHFNLFTGWVMSENVFGKLTTEDQAVMLEEFKKGGQELTKLSEGLGEEIRQEFEAAGVTFHEANIEAYRQATADFYVNFSDWSEELHKKMRAAATGNDQ</sequence>
<dbReference type="Pfam" id="PF03480">
    <property type="entry name" value="DctP"/>
    <property type="match status" value="1"/>
</dbReference>
<feature type="signal peptide" evidence="4">
    <location>
        <begin position="1"/>
        <end position="33"/>
    </location>
</feature>
<feature type="chain" id="PRO_5046333581" evidence="4">
    <location>
        <begin position="34"/>
        <end position="340"/>
    </location>
</feature>
<dbReference type="Gene3D" id="3.40.190.170">
    <property type="entry name" value="Bacterial extracellular solute-binding protein, family 7"/>
    <property type="match status" value="1"/>
</dbReference>
<organism evidence="5 6">
    <name type="scientific">Paenochrobactrum glaciei</name>
    <dbReference type="NCBI Taxonomy" id="486407"/>
    <lineage>
        <taxon>Bacteria</taxon>
        <taxon>Pseudomonadati</taxon>
        <taxon>Pseudomonadota</taxon>
        <taxon>Alphaproteobacteria</taxon>
        <taxon>Hyphomicrobiales</taxon>
        <taxon>Brucellaceae</taxon>
        <taxon>Paenochrobactrum</taxon>
    </lineage>
</organism>
<evidence type="ECO:0000313" key="6">
    <source>
        <dbReference type="Proteomes" id="UP001424441"/>
    </source>
</evidence>
<evidence type="ECO:0000256" key="2">
    <source>
        <dbReference type="ARBA" id="ARBA00022448"/>
    </source>
</evidence>
<dbReference type="EMBL" id="BAAADE010000011">
    <property type="protein sequence ID" value="GAA0613410.1"/>
    <property type="molecule type" value="Genomic_DNA"/>
</dbReference>
<reference evidence="5 6" key="1">
    <citation type="journal article" date="2019" name="Int. J. Syst. Evol. Microbiol.">
        <title>The Global Catalogue of Microorganisms (GCM) 10K type strain sequencing project: providing services to taxonomists for standard genome sequencing and annotation.</title>
        <authorList>
            <consortium name="The Broad Institute Genomics Platform"/>
            <consortium name="The Broad Institute Genome Sequencing Center for Infectious Disease"/>
            <person name="Wu L."/>
            <person name="Ma J."/>
        </authorList>
    </citation>
    <scope>NUCLEOTIDE SEQUENCE [LARGE SCALE GENOMIC DNA]</scope>
    <source>
        <strain evidence="5 6">JCM 15115</strain>
    </source>
</reference>
<dbReference type="InterPro" id="IPR038404">
    <property type="entry name" value="TRAP_DctP_sf"/>
</dbReference>
<dbReference type="RefSeq" id="WP_343807635.1">
    <property type="nucleotide sequence ID" value="NZ_BAAADE010000011.1"/>
</dbReference>
<dbReference type="PANTHER" id="PTHR33376:SF7">
    <property type="entry name" value="C4-DICARBOXYLATE-BINDING PROTEIN DCTB"/>
    <property type="match status" value="1"/>
</dbReference>
<proteinExistence type="inferred from homology"/>
<protein>
    <submittedName>
        <fullName evidence="5">C4-dicarboxylate TRAP transporter substrate-binding protein</fullName>
    </submittedName>
</protein>
<dbReference type="InterPro" id="IPR018389">
    <property type="entry name" value="DctP_fam"/>
</dbReference>
<evidence type="ECO:0000313" key="5">
    <source>
        <dbReference type="EMBL" id="GAA0613410.1"/>
    </source>
</evidence>
<comment type="caution">
    <text evidence="5">The sequence shown here is derived from an EMBL/GenBank/DDBJ whole genome shotgun (WGS) entry which is preliminary data.</text>
</comment>
<dbReference type="Proteomes" id="UP001424441">
    <property type="component" value="Unassembled WGS sequence"/>
</dbReference>
<comment type="similarity">
    <text evidence="1">Belongs to the bacterial solute-binding protein 7 family.</text>
</comment>